<organism evidence="9 10">
    <name type="scientific">Salvia divinorum</name>
    <name type="common">Maria pastora</name>
    <name type="synonym">Diviner's sage</name>
    <dbReference type="NCBI Taxonomy" id="28513"/>
    <lineage>
        <taxon>Eukaryota</taxon>
        <taxon>Viridiplantae</taxon>
        <taxon>Streptophyta</taxon>
        <taxon>Embryophyta</taxon>
        <taxon>Tracheophyta</taxon>
        <taxon>Spermatophyta</taxon>
        <taxon>Magnoliopsida</taxon>
        <taxon>eudicotyledons</taxon>
        <taxon>Gunneridae</taxon>
        <taxon>Pentapetalae</taxon>
        <taxon>asterids</taxon>
        <taxon>lamiids</taxon>
        <taxon>Lamiales</taxon>
        <taxon>Lamiaceae</taxon>
        <taxon>Nepetoideae</taxon>
        <taxon>Mentheae</taxon>
        <taxon>Salviinae</taxon>
        <taxon>Salvia</taxon>
        <taxon>Salvia subgen. Calosphace</taxon>
    </lineage>
</organism>
<dbReference type="EMBL" id="JBEAFC010000008">
    <property type="protein sequence ID" value="KAL1545453.1"/>
    <property type="molecule type" value="Genomic_DNA"/>
</dbReference>
<dbReference type="PANTHER" id="PTHR32285">
    <property type="entry name" value="PROTEIN TRICHOME BIREFRINGENCE-LIKE 9-RELATED"/>
    <property type="match status" value="1"/>
</dbReference>
<feature type="domain" description="Trichome birefringence-like N-terminal" evidence="8">
    <location>
        <begin position="70"/>
        <end position="123"/>
    </location>
</feature>
<dbReference type="InterPro" id="IPR025846">
    <property type="entry name" value="TBL_N"/>
</dbReference>
<keyword evidence="4" id="KW-0735">Signal-anchor</keyword>
<evidence type="ECO:0000256" key="1">
    <source>
        <dbReference type="ARBA" id="ARBA00004167"/>
    </source>
</evidence>
<evidence type="ECO:0000256" key="3">
    <source>
        <dbReference type="ARBA" id="ARBA00022692"/>
    </source>
</evidence>
<evidence type="ECO:0000313" key="9">
    <source>
        <dbReference type="EMBL" id="KAL1545453.1"/>
    </source>
</evidence>
<keyword evidence="6" id="KW-0472">Membrane</keyword>
<feature type="domain" description="Trichome birefringence-like C-terminal" evidence="7">
    <location>
        <begin position="124"/>
        <end position="412"/>
    </location>
</feature>
<evidence type="ECO:0000313" key="10">
    <source>
        <dbReference type="Proteomes" id="UP001567538"/>
    </source>
</evidence>
<gene>
    <name evidence="9" type="ORF">AAHA92_22178</name>
</gene>
<evidence type="ECO:0000259" key="8">
    <source>
        <dbReference type="Pfam" id="PF14416"/>
    </source>
</evidence>
<evidence type="ECO:0000259" key="7">
    <source>
        <dbReference type="Pfam" id="PF13839"/>
    </source>
</evidence>
<proteinExistence type="inferred from homology"/>
<evidence type="ECO:0000256" key="2">
    <source>
        <dbReference type="ARBA" id="ARBA00007727"/>
    </source>
</evidence>
<sequence length="417" mass="49709">MNKKMNLGRLKIRFFKSHYIATFFLITLASALLYLTVDSNVVREEESEEENRETTKEHNDVVAAASEEARCNLFSGKWIYDDVSRPLYDEEKCSFMLGDYACKKYGRKEFEYQKWRWQPHHCDLPRFNGTALLEKIRGKRVVFVGDSLNKNQWVSMLCLIESSLNQSLNKSVMRYDNLFVLKAIEYNATIEFYWSPLLVESNCDDPDTHSIRDRILRITSIEKHARHWNDADILIFDSFMWWLEPTMTFLWGSFGSSDAIYKKVGMRYRRYEMALTTWSDWLELNVNRTKTKMFFMSLSPYHFFAETWDEGNNCYNETQPIWKEEYWGISTDREMMEVAESILQKMERRGLNIQYLNITKLSDYRKDAHPTIYRYFPYPITEEKRANPTTYSDCVHWCLPGVPDIWNEILYSYIIAS</sequence>
<comment type="subcellular location">
    <subcellularLocation>
        <location evidence="1">Membrane</location>
        <topology evidence="1">Single-pass membrane protein</topology>
    </subcellularLocation>
</comment>
<dbReference type="Pfam" id="PF14416">
    <property type="entry name" value="PMR5N"/>
    <property type="match status" value="1"/>
</dbReference>
<dbReference type="GO" id="GO:0016020">
    <property type="term" value="C:membrane"/>
    <property type="evidence" value="ECO:0007669"/>
    <property type="project" value="UniProtKB-SubCell"/>
</dbReference>
<dbReference type="InterPro" id="IPR029962">
    <property type="entry name" value="TBL"/>
</dbReference>
<protein>
    <submittedName>
        <fullName evidence="9">Protein trichome birefringence-like 34</fullName>
    </submittedName>
</protein>
<evidence type="ECO:0000256" key="4">
    <source>
        <dbReference type="ARBA" id="ARBA00022968"/>
    </source>
</evidence>
<dbReference type="Proteomes" id="UP001567538">
    <property type="component" value="Unassembled WGS sequence"/>
</dbReference>
<dbReference type="AlphaFoldDB" id="A0ABD1GQX7"/>
<dbReference type="PANTHER" id="PTHR32285:SF239">
    <property type="entry name" value="PROTEIN TRICHOME BIREFRINGENCE-LIKE 34"/>
    <property type="match status" value="1"/>
</dbReference>
<reference evidence="9 10" key="1">
    <citation type="submission" date="2024-06" db="EMBL/GenBank/DDBJ databases">
        <title>A chromosome level genome sequence of Diviner's sage (Salvia divinorum).</title>
        <authorList>
            <person name="Ford S.A."/>
            <person name="Ro D.-K."/>
            <person name="Ness R.W."/>
            <person name="Phillips M.A."/>
        </authorList>
    </citation>
    <scope>NUCLEOTIDE SEQUENCE [LARGE SCALE GENOMIC DNA]</scope>
    <source>
        <strain evidence="9">SAF-2024a</strain>
        <tissue evidence="9">Leaf</tissue>
    </source>
</reference>
<comment type="caution">
    <text evidence="9">The sequence shown here is derived from an EMBL/GenBank/DDBJ whole genome shotgun (WGS) entry which is preliminary data.</text>
</comment>
<evidence type="ECO:0000256" key="6">
    <source>
        <dbReference type="ARBA" id="ARBA00023136"/>
    </source>
</evidence>
<dbReference type="InterPro" id="IPR026057">
    <property type="entry name" value="TBL_C"/>
</dbReference>
<keyword evidence="3" id="KW-0812">Transmembrane</keyword>
<accession>A0ABD1GQX7</accession>
<evidence type="ECO:0000256" key="5">
    <source>
        <dbReference type="ARBA" id="ARBA00022989"/>
    </source>
</evidence>
<dbReference type="Pfam" id="PF13839">
    <property type="entry name" value="PC-Esterase"/>
    <property type="match status" value="1"/>
</dbReference>
<keyword evidence="5" id="KW-1133">Transmembrane helix</keyword>
<keyword evidence="10" id="KW-1185">Reference proteome</keyword>
<comment type="similarity">
    <text evidence="2">Belongs to the PC-esterase family. TBL subfamily.</text>
</comment>
<name>A0ABD1GQX7_SALDI</name>